<accession>A0A8S5QWA5</accession>
<dbReference type="EMBL" id="BK015746">
    <property type="protein sequence ID" value="DAE23089.1"/>
    <property type="molecule type" value="Genomic_DNA"/>
</dbReference>
<reference evidence="1" key="1">
    <citation type="journal article" date="2021" name="Proc. Natl. Acad. Sci. U.S.A.">
        <title>A Catalog of Tens of Thousands of Viruses from Human Metagenomes Reveals Hidden Associations with Chronic Diseases.</title>
        <authorList>
            <person name="Tisza M.J."/>
            <person name="Buck C.B."/>
        </authorList>
    </citation>
    <scope>NUCLEOTIDE SEQUENCE</scope>
    <source>
        <strain evidence="1">CtB3C22</strain>
    </source>
</reference>
<protein>
    <submittedName>
        <fullName evidence="1">Uncharacterized protein</fullName>
    </submittedName>
</protein>
<organism evidence="1">
    <name type="scientific">Myoviridae sp. ctB3C22</name>
    <dbReference type="NCBI Taxonomy" id="2826629"/>
    <lineage>
        <taxon>Viruses</taxon>
        <taxon>Duplodnaviria</taxon>
        <taxon>Heunggongvirae</taxon>
        <taxon>Uroviricota</taxon>
        <taxon>Caudoviricetes</taxon>
    </lineage>
</organism>
<name>A0A8S5QWA5_9CAUD</name>
<sequence>MQVIKALISLSSYPIPAPVVENIIDEQGLEAAALADKETRGSRAFKLAKAHVFRFLSNAPNVSQGGISYSFSEDERARFSSLANAIFNEFGETDETDEVPCGYVGEDF</sequence>
<proteinExistence type="predicted"/>
<evidence type="ECO:0000313" key="1">
    <source>
        <dbReference type="EMBL" id="DAE23089.1"/>
    </source>
</evidence>